<feature type="compositionally biased region" description="Polar residues" evidence="1">
    <location>
        <begin position="74"/>
        <end position="83"/>
    </location>
</feature>
<feature type="transmembrane region" description="Helical" evidence="2">
    <location>
        <begin position="111"/>
        <end position="134"/>
    </location>
</feature>
<evidence type="ECO:0000313" key="4">
    <source>
        <dbReference type="Proteomes" id="UP001195769"/>
    </source>
</evidence>
<keyword evidence="4" id="KW-1185">Reference proteome</keyword>
<evidence type="ECO:0000313" key="3">
    <source>
        <dbReference type="EMBL" id="KAG1893848.1"/>
    </source>
</evidence>
<evidence type="ECO:0000256" key="1">
    <source>
        <dbReference type="SAM" id="MobiDB-lite"/>
    </source>
</evidence>
<accession>A0AAD4HEP6</accession>
<organism evidence="3 4">
    <name type="scientific">Suillus fuscotomentosus</name>
    <dbReference type="NCBI Taxonomy" id="1912939"/>
    <lineage>
        <taxon>Eukaryota</taxon>
        <taxon>Fungi</taxon>
        <taxon>Dikarya</taxon>
        <taxon>Basidiomycota</taxon>
        <taxon>Agaricomycotina</taxon>
        <taxon>Agaricomycetes</taxon>
        <taxon>Agaricomycetidae</taxon>
        <taxon>Boletales</taxon>
        <taxon>Suillineae</taxon>
        <taxon>Suillaceae</taxon>
        <taxon>Suillus</taxon>
    </lineage>
</organism>
<dbReference type="Proteomes" id="UP001195769">
    <property type="component" value="Unassembled WGS sequence"/>
</dbReference>
<reference evidence="3" key="1">
    <citation type="journal article" date="2020" name="New Phytol.">
        <title>Comparative genomics reveals dynamic genome evolution in host specialist ectomycorrhizal fungi.</title>
        <authorList>
            <person name="Lofgren L.A."/>
            <person name="Nguyen N.H."/>
            <person name="Vilgalys R."/>
            <person name="Ruytinx J."/>
            <person name="Liao H.L."/>
            <person name="Branco S."/>
            <person name="Kuo A."/>
            <person name="LaButti K."/>
            <person name="Lipzen A."/>
            <person name="Andreopoulos W."/>
            <person name="Pangilinan J."/>
            <person name="Riley R."/>
            <person name="Hundley H."/>
            <person name="Na H."/>
            <person name="Barry K."/>
            <person name="Grigoriev I.V."/>
            <person name="Stajich J.E."/>
            <person name="Kennedy P.G."/>
        </authorList>
    </citation>
    <scope>NUCLEOTIDE SEQUENCE</scope>
    <source>
        <strain evidence="3">FC203</strain>
    </source>
</reference>
<keyword evidence="2" id="KW-0472">Membrane</keyword>
<protein>
    <submittedName>
        <fullName evidence="3">Uncharacterized protein</fullName>
    </submittedName>
</protein>
<dbReference type="RefSeq" id="XP_041219424.1">
    <property type="nucleotide sequence ID" value="XM_041377603.1"/>
</dbReference>
<gene>
    <name evidence="3" type="ORF">F5891DRAFT_985481</name>
</gene>
<name>A0AAD4HEP6_9AGAM</name>
<comment type="caution">
    <text evidence="3">The sequence shown here is derived from an EMBL/GenBank/DDBJ whole genome shotgun (WGS) entry which is preliminary data.</text>
</comment>
<keyword evidence="2" id="KW-1133">Transmembrane helix</keyword>
<dbReference type="AlphaFoldDB" id="A0AAD4HEP6"/>
<evidence type="ECO:0000256" key="2">
    <source>
        <dbReference type="SAM" id="Phobius"/>
    </source>
</evidence>
<keyword evidence="2" id="KW-0812">Transmembrane</keyword>
<proteinExistence type="predicted"/>
<feature type="region of interest" description="Disordered" evidence="1">
    <location>
        <begin position="74"/>
        <end position="111"/>
    </location>
</feature>
<sequence>MATPGKARPIRWINGAMAVCRRTFLFWNKIRHGPTSQPHKYPVHLFSPKPVTWPALDDTRDCHSSEFAISNQMSNKEYTPLTQRTEEEEEEQSEISLEADGACTPSTKRSTSPWCIGIALVAFLAINGLCLMIMTNRLRAASMALKPLLDSTDTRHLPRPDQYDGL</sequence>
<dbReference type="GeneID" id="64671901"/>
<dbReference type="EMBL" id="JABBWK010000089">
    <property type="protein sequence ID" value="KAG1893848.1"/>
    <property type="molecule type" value="Genomic_DNA"/>
</dbReference>